<name>A0AAP0NM11_9MAGN</name>
<protein>
    <submittedName>
        <fullName evidence="1">Uncharacterized protein</fullName>
    </submittedName>
</protein>
<organism evidence="1 2">
    <name type="scientific">Stephania cephalantha</name>
    <dbReference type="NCBI Taxonomy" id="152367"/>
    <lineage>
        <taxon>Eukaryota</taxon>
        <taxon>Viridiplantae</taxon>
        <taxon>Streptophyta</taxon>
        <taxon>Embryophyta</taxon>
        <taxon>Tracheophyta</taxon>
        <taxon>Spermatophyta</taxon>
        <taxon>Magnoliopsida</taxon>
        <taxon>Ranunculales</taxon>
        <taxon>Menispermaceae</taxon>
        <taxon>Menispermoideae</taxon>
        <taxon>Cissampelideae</taxon>
        <taxon>Stephania</taxon>
    </lineage>
</organism>
<evidence type="ECO:0000313" key="2">
    <source>
        <dbReference type="Proteomes" id="UP001419268"/>
    </source>
</evidence>
<comment type="caution">
    <text evidence="1">The sequence shown here is derived from an EMBL/GenBank/DDBJ whole genome shotgun (WGS) entry which is preliminary data.</text>
</comment>
<evidence type="ECO:0000313" key="1">
    <source>
        <dbReference type="EMBL" id="KAK9111788.1"/>
    </source>
</evidence>
<gene>
    <name evidence="1" type="ORF">Scep_019307</name>
</gene>
<reference evidence="1 2" key="1">
    <citation type="submission" date="2024-01" db="EMBL/GenBank/DDBJ databases">
        <title>Genome assemblies of Stephania.</title>
        <authorList>
            <person name="Yang L."/>
        </authorList>
    </citation>
    <scope>NUCLEOTIDE SEQUENCE [LARGE SCALE GENOMIC DNA]</scope>
    <source>
        <strain evidence="1">JXDWG</strain>
        <tissue evidence="1">Leaf</tissue>
    </source>
</reference>
<dbReference type="Proteomes" id="UP001419268">
    <property type="component" value="Unassembled WGS sequence"/>
</dbReference>
<keyword evidence="2" id="KW-1185">Reference proteome</keyword>
<sequence>MAPTSASSSDYVRSSRLTLPDVTAIARALNFSLPIKLDDTNYIHRKVQIRAAIKGLGLNFLITEPVASSTLD</sequence>
<accession>A0AAP0NM11</accession>
<dbReference type="AlphaFoldDB" id="A0AAP0NM11"/>
<dbReference type="EMBL" id="JBBNAG010000008">
    <property type="protein sequence ID" value="KAK9111788.1"/>
    <property type="molecule type" value="Genomic_DNA"/>
</dbReference>
<proteinExistence type="predicted"/>